<evidence type="ECO:0000256" key="2">
    <source>
        <dbReference type="ARBA" id="ARBA00009142"/>
    </source>
</evidence>
<evidence type="ECO:0000256" key="8">
    <source>
        <dbReference type="RuleBase" id="RU363041"/>
    </source>
</evidence>
<dbReference type="InterPro" id="IPR052017">
    <property type="entry name" value="TSUP"/>
</dbReference>
<evidence type="ECO:0000256" key="5">
    <source>
        <dbReference type="ARBA" id="ARBA00022692"/>
    </source>
</evidence>
<keyword evidence="5 8" id="KW-0812">Transmembrane</keyword>
<comment type="similarity">
    <text evidence="2 8">Belongs to the 4-toluene sulfonate uptake permease (TSUP) (TC 2.A.102) family.</text>
</comment>
<evidence type="ECO:0000256" key="6">
    <source>
        <dbReference type="ARBA" id="ARBA00022989"/>
    </source>
</evidence>
<dbReference type="GO" id="GO:0005886">
    <property type="term" value="C:plasma membrane"/>
    <property type="evidence" value="ECO:0007669"/>
    <property type="project" value="UniProtKB-SubCell"/>
</dbReference>
<feature type="transmembrane region" description="Helical" evidence="8">
    <location>
        <begin position="98"/>
        <end position="116"/>
    </location>
</feature>
<keyword evidence="4 8" id="KW-1003">Cell membrane</keyword>
<dbReference type="AlphaFoldDB" id="A0A537LF75"/>
<evidence type="ECO:0000256" key="1">
    <source>
        <dbReference type="ARBA" id="ARBA00004651"/>
    </source>
</evidence>
<comment type="subcellular location">
    <subcellularLocation>
        <location evidence="1 8">Cell membrane</location>
        <topology evidence="1 8">Multi-pass membrane protein</topology>
    </subcellularLocation>
</comment>
<dbReference type="PANTHER" id="PTHR30269:SF23">
    <property type="entry name" value="MEMBRANE TRANSPORTER PROTEIN YDHB-RELATED"/>
    <property type="match status" value="1"/>
</dbReference>
<feature type="transmembrane region" description="Helical" evidence="8">
    <location>
        <begin position="41"/>
        <end position="62"/>
    </location>
</feature>
<evidence type="ECO:0000256" key="7">
    <source>
        <dbReference type="ARBA" id="ARBA00023136"/>
    </source>
</evidence>
<protein>
    <recommendedName>
        <fullName evidence="8">Probable membrane transporter protein</fullName>
    </recommendedName>
</protein>
<comment type="caution">
    <text evidence="9">The sequence shown here is derived from an EMBL/GenBank/DDBJ whole genome shotgun (WGS) entry which is preliminary data.</text>
</comment>
<evidence type="ECO:0000313" key="10">
    <source>
        <dbReference type="Proteomes" id="UP000318661"/>
    </source>
</evidence>
<dbReference type="EMBL" id="VBAJ01000226">
    <property type="protein sequence ID" value="TMJ06572.1"/>
    <property type="molecule type" value="Genomic_DNA"/>
</dbReference>
<accession>A0A537LF75</accession>
<gene>
    <name evidence="9" type="ORF">E6G99_08805</name>
</gene>
<evidence type="ECO:0000313" key="9">
    <source>
        <dbReference type="EMBL" id="TMJ06572.1"/>
    </source>
</evidence>
<reference evidence="9 10" key="1">
    <citation type="journal article" date="2019" name="Nat. Microbiol.">
        <title>Mediterranean grassland soil C-N compound turnover is dependent on rainfall and depth, and is mediated by genomically divergent microorganisms.</title>
        <authorList>
            <person name="Diamond S."/>
            <person name="Andeer P.F."/>
            <person name="Li Z."/>
            <person name="Crits-Christoph A."/>
            <person name="Burstein D."/>
            <person name="Anantharaman K."/>
            <person name="Lane K.R."/>
            <person name="Thomas B.C."/>
            <person name="Pan C."/>
            <person name="Northen T.R."/>
            <person name="Banfield J.F."/>
        </authorList>
    </citation>
    <scope>NUCLEOTIDE SEQUENCE [LARGE SCALE GENOMIC DNA]</scope>
    <source>
        <strain evidence="9">NP_2</strain>
    </source>
</reference>
<feature type="transmembrane region" description="Helical" evidence="8">
    <location>
        <begin position="251"/>
        <end position="269"/>
    </location>
</feature>
<feature type="transmembrane region" description="Helical" evidence="8">
    <location>
        <begin position="225"/>
        <end position="245"/>
    </location>
</feature>
<keyword evidence="3" id="KW-0813">Transport</keyword>
<sequence length="275" mass="28621">MNMPATLAVSILAGLIGAMSGMGGGIVLVPGLTLLGMDIKHAIAISTVSVIATSSGAASAYVRDRITNLKAGMFLEMFTIVGALAGAGITIAAARRPLFILFGSVLLASWATLFAQRHEYWRPVARQDKFSQWLELAGSYHDRAAQETISYRAARAYLGGPLMLGAGLVAGLLGIGAGALKVLIQDLVMGLPPKVSATTSNLIIGVTALAGTSVYLAAGFIDPGLTAPVMLSVLLGAFVGTRLLVRLSNQAVRRFFLVMLVVLGIEMIVRGIRGV</sequence>
<keyword evidence="7 8" id="KW-0472">Membrane</keyword>
<organism evidence="9 10">
    <name type="scientific">Candidatus Segetimicrobium genomatis</name>
    <dbReference type="NCBI Taxonomy" id="2569760"/>
    <lineage>
        <taxon>Bacteria</taxon>
        <taxon>Bacillati</taxon>
        <taxon>Candidatus Sysuimicrobiota</taxon>
        <taxon>Candidatus Sysuimicrobiia</taxon>
        <taxon>Candidatus Sysuimicrobiales</taxon>
        <taxon>Candidatus Segetimicrobiaceae</taxon>
        <taxon>Candidatus Segetimicrobium</taxon>
    </lineage>
</organism>
<dbReference type="Proteomes" id="UP000318661">
    <property type="component" value="Unassembled WGS sequence"/>
</dbReference>
<dbReference type="Pfam" id="PF01925">
    <property type="entry name" value="TauE"/>
    <property type="match status" value="1"/>
</dbReference>
<proteinExistence type="inferred from homology"/>
<feature type="transmembrane region" description="Helical" evidence="8">
    <location>
        <begin position="200"/>
        <end position="218"/>
    </location>
</feature>
<evidence type="ECO:0000256" key="3">
    <source>
        <dbReference type="ARBA" id="ARBA00022448"/>
    </source>
</evidence>
<keyword evidence="6 8" id="KW-1133">Transmembrane helix</keyword>
<feature type="transmembrane region" description="Helical" evidence="8">
    <location>
        <begin position="74"/>
        <end position="92"/>
    </location>
</feature>
<dbReference type="InterPro" id="IPR002781">
    <property type="entry name" value="TM_pro_TauE-like"/>
</dbReference>
<evidence type="ECO:0000256" key="4">
    <source>
        <dbReference type="ARBA" id="ARBA00022475"/>
    </source>
</evidence>
<name>A0A537LF75_9BACT</name>
<dbReference type="PANTHER" id="PTHR30269">
    <property type="entry name" value="TRANSMEMBRANE PROTEIN YFCA"/>
    <property type="match status" value="1"/>
</dbReference>
<feature type="transmembrane region" description="Helical" evidence="8">
    <location>
        <begin position="156"/>
        <end position="180"/>
    </location>
</feature>